<dbReference type="CDD" id="cd06257">
    <property type="entry name" value="DnaJ"/>
    <property type="match status" value="1"/>
</dbReference>
<dbReference type="SUPFAM" id="SSF46565">
    <property type="entry name" value="Chaperone J-domain"/>
    <property type="match status" value="1"/>
</dbReference>
<feature type="region of interest" description="Disordered" evidence="1">
    <location>
        <begin position="61"/>
        <end position="128"/>
    </location>
</feature>
<dbReference type="EMBL" id="BKCJ010007967">
    <property type="protein sequence ID" value="GEU79884.1"/>
    <property type="molecule type" value="Genomic_DNA"/>
</dbReference>
<feature type="compositionally biased region" description="Low complexity" evidence="1">
    <location>
        <begin position="95"/>
        <end position="120"/>
    </location>
</feature>
<name>A0A6L2N5T1_TANCI</name>
<protein>
    <recommendedName>
        <fullName evidence="3">J domain-containing protein</fullName>
    </recommendedName>
</protein>
<dbReference type="AlphaFoldDB" id="A0A6L2N5T1"/>
<evidence type="ECO:0008006" key="3">
    <source>
        <dbReference type="Google" id="ProtNLM"/>
    </source>
</evidence>
<evidence type="ECO:0000256" key="1">
    <source>
        <dbReference type="SAM" id="MobiDB-lite"/>
    </source>
</evidence>
<reference evidence="2" key="1">
    <citation type="journal article" date="2019" name="Sci. Rep.">
        <title>Draft genome of Tanacetum cinerariifolium, the natural source of mosquito coil.</title>
        <authorList>
            <person name="Yamashiro T."/>
            <person name="Shiraishi A."/>
            <person name="Satake H."/>
            <person name="Nakayama K."/>
        </authorList>
    </citation>
    <scope>NUCLEOTIDE SEQUENCE</scope>
</reference>
<proteinExistence type="predicted"/>
<accession>A0A6L2N5T1</accession>
<dbReference type="Gene3D" id="1.10.287.110">
    <property type="entry name" value="DnaJ domain"/>
    <property type="match status" value="1"/>
</dbReference>
<gene>
    <name evidence="2" type="ORF">Tci_051862</name>
</gene>
<dbReference type="InterPro" id="IPR036869">
    <property type="entry name" value="J_dom_sf"/>
</dbReference>
<comment type="caution">
    <text evidence="2">The sequence shown here is derived from an EMBL/GenBank/DDBJ whole genome shotgun (WGS) entry which is preliminary data.</text>
</comment>
<dbReference type="InterPro" id="IPR001623">
    <property type="entry name" value="DnaJ_domain"/>
</dbReference>
<evidence type="ECO:0000313" key="2">
    <source>
        <dbReference type="EMBL" id="GEU79884.1"/>
    </source>
</evidence>
<sequence>MNPELHKIKKIVASMEILSASSDTTHYKLLGVEETDDATKIRSAYRKLAIDSDEQSRAKFDHALAAARKTPHGGARNPAAREAATREADALSGESFSTDTSYTDASSTDDSSTNASFTDDVGPGVQTC</sequence>
<organism evidence="2">
    <name type="scientific">Tanacetum cinerariifolium</name>
    <name type="common">Dalmatian daisy</name>
    <name type="synonym">Chrysanthemum cinerariifolium</name>
    <dbReference type="NCBI Taxonomy" id="118510"/>
    <lineage>
        <taxon>Eukaryota</taxon>
        <taxon>Viridiplantae</taxon>
        <taxon>Streptophyta</taxon>
        <taxon>Embryophyta</taxon>
        <taxon>Tracheophyta</taxon>
        <taxon>Spermatophyta</taxon>
        <taxon>Magnoliopsida</taxon>
        <taxon>eudicotyledons</taxon>
        <taxon>Gunneridae</taxon>
        <taxon>Pentapetalae</taxon>
        <taxon>asterids</taxon>
        <taxon>campanulids</taxon>
        <taxon>Asterales</taxon>
        <taxon>Asteraceae</taxon>
        <taxon>Asteroideae</taxon>
        <taxon>Anthemideae</taxon>
        <taxon>Anthemidinae</taxon>
        <taxon>Tanacetum</taxon>
    </lineage>
</organism>